<reference evidence="2" key="1">
    <citation type="submission" date="2011-04" db="EMBL/GenBank/DDBJ databases">
        <title>Evolution of plant cell wall degrading machinery underlies the functional diversity of forest fungi.</title>
        <authorList>
            <consortium name="US DOE Joint Genome Institute (JGI-PGF)"/>
            <person name="Eastwood D.C."/>
            <person name="Floudas D."/>
            <person name="Binder M."/>
            <person name="Majcherczyk A."/>
            <person name="Schneider P."/>
            <person name="Aerts A."/>
            <person name="Asiegbu F.O."/>
            <person name="Baker S.E."/>
            <person name="Barry K."/>
            <person name="Bendiksby M."/>
            <person name="Blumentritt M."/>
            <person name="Coutinho P.M."/>
            <person name="Cullen D."/>
            <person name="Cullen D."/>
            <person name="Gathman A."/>
            <person name="Goodell B."/>
            <person name="Henrissat B."/>
            <person name="Ihrmark K."/>
            <person name="Kauserud H."/>
            <person name="Kohler A."/>
            <person name="LaButti K."/>
            <person name="Lapidus A."/>
            <person name="Lavin J.L."/>
            <person name="Lee Y.-H."/>
            <person name="Lindquist E."/>
            <person name="Lilly W."/>
            <person name="Lucas S."/>
            <person name="Morin E."/>
            <person name="Murat C."/>
            <person name="Oguiza J.A."/>
            <person name="Park J."/>
            <person name="Pisabarro A.G."/>
            <person name="Riley R."/>
            <person name="Rosling A."/>
            <person name="Salamov A."/>
            <person name="Schmidt O."/>
            <person name="Schmutz J."/>
            <person name="Skrede I."/>
            <person name="Stenlid J."/>
            <person name="Wiebenga A."/>
            <person name="Xie X."/>
            <person name="Kues U."/>
            <person name="Hibbett D.S."/>
            <person name="Hoffmeister D."/>
            <person name="Hogberg N."/>
            <person name="Martin F."/>
            <person name="Grigoriev I.V."/>
            <person name="Watkinson S.C."/>
        </authorList>
    </citation>
    <scope>NUCLEOTIDE SEQUENCE</scope>
    <source>
        <strain evidence="2">S7.9</strain>
    </source>
</reference>
<evidence type="ECO:0000313" key="2">
    <source>
        <dbReference type="EMBL" id="EGO23831.1"/>
    </source>
</evidence>
<dbReference type="AlphaFoldDB" id="F8NZ11"/>
<evidence type="ECO:0000256" key="1">
    <source>
        <dbReference type="SAM" id="MobiDB-lite"/>
    </source>
</evidence>
<name>F8NZ11_SERL9</name>
<gene>
    <name evidence="2" type="ORF">SERLADRAFT_392329</name>
</gene>
<dbReference type="EMBL" id="GL945435">
    <property type="protein sequence ID" value="EGO23831.1"/>
    <property type="molecule type" value="Genomic_DNA"/>
</dbReference>
<dbReference type="GeneID" id="18811544"/>
<dbReference type="RefSeq" id="XP_007319593.1">
    <property type="nucleotide sequence ID" value="XM_007319531.1"/>
</dbReference>
<organism>
    <name type="scientific">Serpula lacrymans var. lacrymans (strain S7.9)</name>
    <name type="common">Dry rot fungus</name>
    <dbReference type="NCBI Taxonomy" id="578457"/>
    <lineage>
        <taxon>Eukaryota</taxon>
        <taxon>Fungi</taxon>
        <taxon>Dikarya</taxon>
        <taxon>Basidiomycota</taxon>
        <taxon>Agaricomycotina</taxon>
        <taxon>Agaricomycetes</taxon>
        <taxon>Agaricomycetidae</taxon>
        <taxon>Boletales</taxon>
        <taxon>Coniophorineae</taxon>
        <taxon>Serpulaceae</taxon>
        <taxon>Serpula</taxon>
    </lineage>
</organism>
<sequence length="97" mass="10658">MSQHTSGEEPTYGQIFPSRYMLQSAAEGRDMPSRKPQHAMNMGPMRAPEPLAIYGPPKTYQVQQDGSLHTADALERHTPASNSPGSSRVRPAAHESR</sequence>
<proteinExistence type="predicted"/>
<feature type="region of interest" description="Disordered" evidence="1">
    <location>
        <begin position="23"/>
        <end position="97"/>
    </location>
</feature>
<accession>F8NZ11</accession>
<dbReference type="KEGG" id="sla:SERLADRAFT_392329"/>
<dbReference type="HOGENOM" id="CLU_2347993_0_0_1"/>
<dbReference type="Proteomes" id="UP000008064">
    <property type="component" value="Unassembled WGS sequence"/>
</dbReference>
<protein>
    <submittedName>
        <fullName evidence="2">Uncharacterized protein</fullName>
    </submittedName>
</protein>